<dbReference type="Pfam" id="PF08323">
    <property type="entry name" value="Glyco_transf_5"/>
    <property type="match status" value="1"/>
</dbReference>
<evidence type="ECO:0000313" key="9">
    <source>
        <dbReference type="Proteomes" id="UP000317650"/>
    </source>
</evidence>
<reference evidence="8 9" key="1">
    <citation type="journal article" date="2019" name="Nat. Plants">
        <title>Genome sequencing of Musa balbisiana reveals subgenome evolution and function divergence in polyploid bananas.</title>
        <authorList>
            <person name="Yao X."/>
        </authorList>
    </citation>
    <scope>NUCLEOTIDE SEQUENCE [LARGE SCALE GENOMIC DNA]</scope>
    <source>
        <strain evidence="9">cv. DH-PKW</strain>
        <tissue evidence="8">Leaves</tissue>
    </source>
</reference>
<comment type="caution">
    <text evidence="8">The sequence shown here is derived from an EMBL/GenBank/DDBJ whole genome shotgun (WGS) entry which is preliminary data.</text>
</comment>
<dbReference type="GO" id="GO:0016757">
    <property type="term" value="F:glycosyltransferase activity"/>
    <property type="evidence" value="ECO:0007669"/>
    <property type="project" value="UniProtKB-KW"/>
</dbReference>
<evidence type="ECO:0000256" key="5">
    <source>
        <dbReference type="SAM" id="MobiDB-lite"/>
    </source>
</evidence>
<dbReference type="InterPro" id="IPR013534">
    <property type="entry name" value="Starch_synth_cat_dom"/>
</dbReference>
<feature type="region of interest" description="Disordered" evidence="5">
    <location>
        <begin position="93"/>
        <end position="122"/>
    </location>
</feature>
<keyword evidence="6" id="KW-0812">Transmembrane</keyword>
<feature type="transmembrane region" description="Helical" evidence="6">
    <location>
        <begin position="229"/>
        <end position="251"/>
    </location>
</feature>
<keyword evidence="6" id="KW-0472">Membrane</keyword>
<feature type="compositionally biased region" description="Polar residues" evidence="5">
    <location>
        <begin position="108"/>
        <end position="122"/>
    </location>
</feature>
<evidence type="ECO:0000256" key="3">
    <source>
        <dbReference type="ARBA" id="ARBA00022679"/>
    </source>
</evidence>
<dbReference type="UniPathway" id="UPA00152"/>
<sequence length="325" mass="36055">MAMVLVLLWSNTRRSHTSYNGSACMMMFLNAVYHGLLVGLVPTPLLGFSSHLMQIVERRELASSTKDSVGYSEKDGLLCRAAVEIVERRELASSTKDSVGTKEKEPDSYNQSTSSFSNLDGVNTTEAGIADEVKEPINGLEVEQSMADALGLLRETKLKQSHPNITLPALPDKSNSYVMEDENLKVSAVTTSKLWMSNKRSHSKKESWTLSPVANPNAMNVIVVAAECAPWAAVEVLSLALLWFLLVMMLYDFITINSAKINYSFLLFQVPWHIPRGGVCYGDGNLAFIANDWHTSLLPVYLKAYYREIGMMKYAPSLFVIQNIA</sequence>
<evidence type="ECO:0000259" key="7">
    <source>
        <dbReference type="Pfam" id="PF08323"/>
    </source>
</evidence>
<feature type="domain" description="Starch synthase catalytic" evidence="7">
    <location>
        <begin position="289"/>
        <end position="325"/>
    </location>
</feature>
<evidence type="ECO:0000256" key="1">
    <source>
        <dbReference type="ARBA" id="ARBA00004727"/>
    </source>
</evidence>
<evidence type="ECO:0000313" key="8">
    <source>
        <dbReference type="EMBL" id="THU64508.1"/>
    </source>
</evidence>
<dbReference type="PANTHER" id="PTHR45825:SF2">
    <property type="entry name" value="STARCH SYNTHASE 2, CHLOROPLASTIC_AMYLOPLASTIC"/>
    <property type="match status" value="1"/>
</dbReference>
<dbReference type="STRING" id="52838.A0A4S8JR29"/>
<keyword evidence="2" id="KW-0328">Glycosyltransferase</keyword>
<keyword evidence="9" id="KW-1185">Reference proteome</keyword>
<dbReference type="GO" id="GO:0019252">
    <property type="term" value="P:starch biosynthetic process"/>
    <property type="evidence" value="ECO:0007669"/>
    <property type="project" value="UniProtKB-UniPathway"/>
</dbReference>
<organism evidence="8 9">
    <name type="scientific">Musa balbisiana</name>
    <name type="common">Banana</name>
    <dbReference type="NCBI Taxonomy" id="52838"/>
    <lineage>
        <taxon>Eukaryota</taxon>
        <taxon>Viridiplantae</taxon>
        <taxon>Streptophyta</taxon>
        <taxon>Embryophyta</taxon>
        <taxon>Tracheophyta</taxon>
        <taxon>Spermatophyta</taxon>
        <taxon>Magnoliopsida</taxon>
        <taxon>Liliopsida</taxon>
        <taxon>Zingiberales</taxon>
        <taxon>Musaceae</taxon>
        <taxon>Musa</taxon>
    </lineage>
</organism>
<protein>
    <recommendedName>
        <fullName evidence="7">Starch synthase catalytic domain-containing protein</fullName>
    </recommendedName>
</protein>
<dbReference type="EMBL" id="PYDT01000004">
    <property type="protein sequence ID" value="THU64508.1"/>
    <property type="molecule type" value="Genomic_DNA"/>
</dbReference>
<keyword evidence="3" id="KW-0808">Transferase</keyword>
<keyword evidence="4" id="KW-0750">Starch biosynthesis</keyword>
<dbReference type="Proteomes" id="UP000317650">
    <property type="component" value="Chromosome 1"/>
</dbReference>
<evidence type="ECO:0000256" key="6">
    <source>
        <dbReference type="SAM" id="Phobius"/>
    </source>
</evidence>
<keyword evidence="6" id="KW-1133">Transmembrane helix</keyword>
<name>A0A4S8JR29_MUSBA</name>
<proteinExistence type="predicted"/>
<evidence type="ECO:0000256" key="4">
    <source>
        <dbReference type="ARBA" id="ARBA00022922"/>
    </source>
</evidence>
<dbReference type="PANTHER" id="PTHR45825">
    <property type="entry name" value="GRANULE-BOUND STARCH SYNTHASE 1, CHLOROPLASTIC/AMYLOPLASTIC"/>
    <property type="match status" value="1"/>
</dbReference>
<comment type="pathway">
    <text evidence="1">Glycan biosynthesis; starch biosynthesis.</text>
</comment>
<gene>
    <name evidence="8" type="ORF">C4D60_Mb01t27190</name>
</gene>
<dbReference type="AlphaFoldDB" id="A0A4S8JR29"/>
<accession>A0A4S8JR29</accession>
<evidence type="ECO:0000256" key="2">
    <source>
        <dbReference type="ARBA" id="ARBA00022676"/>
    </source>
</evidence>
<dbReference type="Gene3D" id="3.40.50.2000">
    <property type="entry name" value="Glycogen Phosphorylase B"/>
    <property type="match status" value="1"/>
</dbReference>